<evidence type="ECO:0000256" key="4">
    <source>
        <dbReference type="ARBA" id="ARBA00037226"/>
    </source>
</evidence>
<dbReference type="HAMAP" id="MF_01367">
    <property type="entry name" value="Ribosomal_uL14"/>
    <property type="match status" value="1"/>
</dbReference>
<dbReference type="Proteomes" id="UP000612746">
    <property type="component" value="Unassembled WGS sequence"/>
</dbReference>
<evidence type="ECO:0000313" key="8">
    <source>
        <dbReference type="Proteomes" id="UP000612746"/>
    </source>
</evidence>
<dbReference type="NCBIfam" id="TIGR01067">
    <property type="entry name" value="rplN_bact"/>
    <property type="match status" value="1"/>
</dbReference>
<reference evidence="7" key="1">
    <citation type="submission" date="2020-12" db="EMBL/GenBank/DDBJ databases">
        <title>Metabolic potential, ecology and presence of endohyphal bacteria is reflected in genomic diversity of Mucoromycotina.</title>
        <authorList>
            <person name="Muszewska A."/>
            <person name="Okrasinska A."/>
            <person name="Steczkiewicz K."/>
            <person name="Drgas O."/>
            <person name="Orlowska M."/>
            <person name="Perlinska-Lenart U."/>
            <person name="Aleksandrzak-Piekarczyk T."/>
            <person name="Szatraj K."/>
            <person name="Zielenkiewicz U."/>
            <person name="Pilsyk S."/>
            <person name="Malc E."/>
            <person name="Mieczkowski P."/>
            <person name="Kruszewska J.S."/>
            <person name="Biernat P."/>
            <person name="Pawlowska J."/>
        </authorList>
    </citation>
    <scope>NUCLEOTIDE SEQUENCE</scope>
    <source>
        <strain evidence="7">WA0000051536</strain>
    </source>
</reference>
<dbReference type="AlphaFoldDB" id="A0A8H7PN34"/>
<dbReference type="FunFam" id="2.40.150.20:FF:000005">
    <property type="entry name" value="50S ribosomal protein L14"/>
    <property type="match status" value="1"/>
</dbReference>
<evidence type="ECO:0000256" key="6">
    <source>
        <dbReference type="RuleBase" id="RU003949"/>
    </source>
</evidence>
<dbReference type="Pfam" id="PF00238">
    <property type="entry name" value="Ribosomal_L14"/>
    <property type="match status" value="1"/>
</dbReference>
<dbReference type="Gene3D" id="2.40.150.20">
    <property type="entry name" value="Ribosomal protein L14"/>
    <property type="match status" value="1"/>
</dbReference>
<dbReference type="SMART" id="SM01374">
    <property type="entry name" value="Ribosomal_L14"/>
    <property type="match status" value="1"/>
</dbReference>
<keyword evidence="2 6" id="KW-0689">Ribosomal protein</keyword>
<dbReference type="SUPFAM" id="SSF50193">
    <property type="entry name" value="Ribosomal protein L14"/>
    <property type="match status" value="1"/>
</dbReference>
<evidence type="ECO:0000256" key="2">
    <source>
        <dbReference type="ARBA" id="ARBA00022980"/>
    </source>
</evidence>
<accession>A0A8H7PN34</accession>
<dbReference type="InterPro" id="IPR005745">
    <property type="entry name" value="Ribosomal_uL14_bac-type"/>
</dbReference>
<dbReference type="GO" id="GO:0006412">
    <property type="term" value="P:translation"/>
    <property type="evidence" value="ECO:0007669"/>
    <property type="project" value="InterPro"/>
</dbReference>
<evidence type="ECO:0000313" key="7">
    <source>
        <dbReference type="EMBL" id="KAG2176785.1"/>
    </source>
</evidence>
<dbReference type="EMBL" id="JAEPRA010000013">
    <property type="protein sequence ID" value="KAG2176785.1"/>
    <property type="molecule type" value="Genomic_DNA"/>
</dbReference>
<dbReference type="PANTHER" id="PTHR11761">
    <property type="entry name" value="50S/60S RIBOSOMAL PROTEIN L14/L23"/>
    <property type="match status" value="1"/>
</dbReference>
<protein>
    <recommendedName>
        <fullName evidence="5">Large ribosomal subunit protein uL14m</fullName>
    </recommendedName>
</protein>
<comment type="similarity">
    <text evidence="1 6">Belongs to the universal ribosomal protein uL14 family.</text>
</comment>
<evidence type="ECO:0000256" key="1">
    <source>
        <dbReference type="ARBA" id="ARBA00010745"/>
    </source>
</evidence>
<evidence type="ECO:0000256" key="3">
    <source>
        <dbReference type="ARBA" id="ARBA00023274"/>
    </source>
</evidence>
<dbReference type="PANTHER" id="PTHR11761:SF3">
    <property type="entry name" value="LARGE RIBOSOMAL SUBUNIT PROTEIN UL14M"/>
    <property type="match status" value="1"/>
</dbReference>
<comment type="function">
    <text evidence="4">Component of the mitochondrial ribosome (mitoribosome), a dedicated translation machinery responsible for the synthesis of mitochondrial genome-encoded proteins, including at least some of the essential transmembrane subunits of the mitochondrial respiratory chain. The mitoribosomes are attached to the mitochondrial inner membrane and translation products are cotranslationally integrated into the membrane.</text>
</comment>
<dbReference type="GO" id="GO:0003735">
    <property type="term" value="F:structural constituent of ribosome"/>
    <property type="evidence" value="ECO:0007669"/>
    <property type="project" value="InterPro"/>
</dbReference>
<dbReference type="InterPro" id="IPR036853">
    <property type="entry name" value="Ribosomal_uL14_sf"/>
</dbReference>
<proteinExistence type="inferred from homology"/>
<dbReference type="GO" id="GO:0005762">
    <property type="term" value="C:mitochondrial large ribosomal subunit"/>
    <property type="evidence" value="ECO:0007669"/>
    <property type="project" value="TreeGrafter"/>
</dbReference>
<dbReference type="GO" id="GO:0070180">
    <property type="term" value="F:large ribosomal subunit rRNA binding"/>
    <property type="evidence" value="ECO:0007669"/>
    <property type="project" value="TreeGrafter"/>
</dbReference>
<dbReference type="OrthoDB" id="274765at2759"/>
<sequence>MIGLKGTMAVIDNSGAVIAECIKVMSGGRYARLGDEIVCVVKRARPINPSLIGTQAASLKVKKGDVRHAVIVRTKKEVGRPDGRYIRFDDNACILLNQKKEPLGTRVLGVVAAELRQKKWMKLVSLAPRVV</sequence>
<gene>
    <name evidence="7" type="ORF">INT44_007449</name>
</gene>
<evidence type="ECO:0000256" key="5">
    <source>
        <dbReference type="ARBA" id="ARBA00040118"/>
    </source>
</evidence>
<dbReference type="CDD" id="cd00337">
    <property type="entry name" value="Ribosomal_uL14"/>
    <property type="match status" value="1"/>
</dbReference>
<organism evidence="7 8">
    <name type="scientific">Umbelopsis vinacea</name>
    <dbReference type="NCBI Taxonomy" id="44442"/>
    <lineage>
        <taxon>Eukaryota</taxon>
        <taxon>Fungi</taxon>
        <taxon>Fungi incertae sedis</taxon>
        <taxon>Mucoromycota</taxon>
        <taxon>Mucoromycotina</taxon>
        <taxon>Umbelopsidomycetes</taxon>
        <taxon>Umbelopsidales</taxon>
        <taxon>Umbelopsidaceae</taxon>
        <taxon>Umbelopsis</taxon>
    </lineage>
</organism>
<keyword evidence="8" id="KW-1185">Reference proteome</keyword>
<dbReference type="InterPro" id="IPR000218">
    <property type="entry name" value="Ribosomal_uL14"/>
</dbReference>
<keyword evidence="3 6" id="KW-0687">Ribonucleoprotein</keyword>
<name>A0A8H7PN34_9FUNG</name>
<comment type="caution">
    <text evidence="7">The sequence shown here is derived from an EMBL/GenBank/DDBJ whole genome shotgun (WGS) entry which is preliminary data.</text>
</comment>